<evidence type="ECO:0000313" key="1">
    <source>
        <dbReference type="EMBL" id="MED6208959.1"/>
    </source>
</evidence>
<keyword evidence="2" id="KW-1185">Reference proteome</keyword>
<name>A0ABU6YG44_9FABA</name>
<proteinExistence type="predicted"/>
<reference evidence="1 2" key="1">
    <citation type="journal article" date="2023" name="Plants (Basel)">
        <title>Bridging the Gap: Combining Genomics and Transcriptomics Approaches to Understand Stylosanthes scabra, an Orphan Legume from the Brazilian Caatinga.</title>
        <authorList>
            <person name="Ferreira-Neto J.R.C."/>
            <person name="da Silva M.D."/>
            <person name="Binneck E."/>
            <person name="de Melo N.F."/>
            <person name="da Silva R.H."/>
            <person name="de Melo A.L.T.M."/>
            <person name="Pandolfi V."/>
            <person name="Bustamante F.O."/>
            <person name="Brasileiro-Vidal A.C."/>
            <person name="Benko-Iseppon A.M."/>
        </authorList>
    </citation>
    <scope>NUCLEOTIDE SEQUENCE [LARGE SCALE GENOMIC DNA]</scope>
    <source>
        <tissue evidence="1">Leaves</tissue>
    </source>
</reference>
<comment type="caution">
    <text evidence="1">The sequence shown here is derived from an EMBL/GenBank/DDBJ whole genome shotgun (WGS) entry which is preliminary data.</text>
</comment>
<organism evidence="1 2">
    <name type="scientific">Stylosanthes scabra</name>
    <dbReference type="NCBI Taxonomy" id="79078"/>
    <lineage>
        <taxon>Eukaryota</taxon>
        <taxon>Viridiplantae</taxon>
        <taxon>Streptophyta</taxon>
        <taxon>Embryophyta</taxon>
        <taxon>Tracheophyta</taxon>
        <taxon>Spermatophyta</taxon>
        <taxon>Magnoliopsida</taxon>
        <taxon>eudicotyledons</taxon>
        <taxon>Gunneridae</taxon>
        <taxon>Pentapetalae</taxon>
        <taxon>rosids</taxon>
        <taxon>fabids</taxon>
        <taxon>Fabales</taxon>
        <taxon>Fabaceae</taxon>
        <taxon>Papilionoideae</taxon>
        <taxon>50 kb inversion clade</taxon>
        <taxon>dalbergioids sensu lato</taxon>
        <taxon>Dalbergieae</taxon>
        <taxon>Pterocarpus clade</taxon>
        <taxon>Stylosanthes</taxon>
    </lineage>
</organism>
<protein>
    <submittedName>
        <fullName evidence="1">Uncharacterized protein</fullName>
    </submittedName>
</protein>
<evidence type="ECO:0000313" key="2">
    <source>
        <dbReference type="Proteomes" id="UP001341840"/>
    </source>
</evidence>
<gene>
    <name evidence="1" type="ORF">PIB30_049906</name>
</gene>
<sequence>MNEGAGGELVGEQAPNQFFRRSRQLSVAITFDPELRLMHGLRLREAFVALFASITHAIRGLKWRIEHENRDLVCLNTRWREGNRVLALSLASRPHAYLCSSNLRAYMRWEPYEWIGPEWRWDENNDDEMIELVERF</sequence>
<dbReference type="Proteomes" id="UP001341840">
    <property type="component" value="Unassembled WGS sequence"/>
</dbReference>
<accession>A0ABU6YG44</accession>
<dbReference type="EMBL" id="JASCZI010241994">
    <property type="protein sequence ID" value="MED6208959.1"/>
    <property type="molecule type" value="Genomic_DNA"/>
</dbReference>